<sequence>MEAEKVHALSSQVARLRIDREFVSQVDERHHALMAEMEDTQAKFDHTTQRCDELTVQWSRLQRDLDAEKSRRAKSENAANQVLAEAKELATQLATLKGEKIWWVSHGVMSCFEFLRRSPHFSGLLDDMATTAYETGRHDGMHAAYLDCNRPDLITERFWAATPASNRMAETMSAVANDPLPELQQIQEAAGNPDPDVIRRLLDSSSSNVDTS</sequence>
<reference evidence="3" key="1">
    <citation type="journal article" date="2017" name="Nature">
        <title>The sunflower genome provides insights into oil metabolism, flowering and Asterid evolution.</title>
        <authorList>
            <person name="Badouin H."/>
            <person name="Gouzy J."/>
            <person name="Grassa C.J."/>
            <person name="Murat F."/>
            <person name="Staton S.E."/>
            <person name="Cottret L."/>
            <person name="Lelandais-Briere C."/>
            <person name="Owens G.L."/>
            <person name="Carrere S."/>
            <person name="Mayjonade B."/>
            <person name="Legrand L."/>
            <person name="Gill N."/>
            <person name="Kane N.C."/>
            <person name="Bowers J.E."/>
            <person name="Hubner S."/>
            <person name="Bellec A."/>
            <person name="Berard A."/>
            <person name="Berges H."/>
            <person name="Blanchet N."/>
            <person name="Boniface M.C."/>
            <person name="Brunel D."/>
            <person name="Catrice O."/>
            <person name="Chaidir N."/>
            <person name="Claudel C."/>
            <person name="Donnadieu C."/>
            <person name="Faraut T."/>
            <person name="Fievet G."/>
            <person name="Helmstetter N."/>
            <person name="King M."/>
            <person name="Knapp S.J."/>
            <person name="Lai Z."/>
            <person name="Le Paslier M.C."/>
            <person name="Lippi Y."/>
            <person name="Lorenzon L."/>
            <person name="Mandel J.R."/>
            <person name="Marage G."/>
            <person name="Marchand G."/>
            <person name="Marquand E."/>
            <person name="Bret-Mestries E."/>
            <person name="Morien E."/>
            <person name="Nambeesan S."/>
            <person name="Nguyen T."/>
            <person name="Pegot-Espagnet P."/>
            <person name="Pouilly N."/>
            <person name="Raftis F."/>
            <person name="Sallet E."/>
            <person name="Schiex T."/>
            <person name="Thomas J."/>
            <person name="Vandecasteele C."/>
            <person name="Vares D."/>
            <person name="Vear F."/>
            <person name="Vautrin S."/>
            <person name="Crespi M."/>
            <person name="Mangin B."/>
            <person name="Burke J.M."/>
            <person name="Salse J."/>
            <person name="Munos S."/>
            <person name="Vincourt P."/>
            <person name="Rieseberg L.H."/>
            <person name="Langlade N.B."/>
        </authorList>
    </citation>
    <scope>NUCLEOTIDE SEQUENCE</scope>
    <source>
        <tissue evidence="3">Leaves</tissue>
    </source>
</reference>
<reference evidence="3" key="2">
    <citation type="submission" date="2020-06" db="EMBL/GenBank/DDBJ databases">
        <title>Helianthus annuus Genome sequencing and assembly Release 2.</title>
        <authorList>
            <person name="Gouzy J."/>
            <person name="Langlade N."/>
            <person name="Munos S."/>
        </authorList>
    </citation>
    <scope>NUCLEOTIDE SEQUENCE</scope>
    <source>
        <tissue evidence="3">Leaves</tissue>
    </source>
</reference>
<dbReference type="Gramene" id="mRNA:HanXRQr2_Chr01g0005751">
    <property type="protein sequence ID" value="CDS:HanXRQr2_Chr01g0005751.1"/>
    <property type="gene ID" value="HanXRQr2_Chr01g0005751"/>
</dbReference>
<name>A0A9K3JS37_HELAN</name>
<feature type="region of interest" description="Disordered" evidence="2">
    <location>
        <begin position="189"/>
        <end position="212"/>
    </location>
</feature>
<protein>
    <submittedName>
        <fullName evidence="3">Uncharacterized protein</fullName>
    </submittedName>
</protein>
<evidence type="ECO:0000313" key="4">
    <source>
        <dbReference type="Proteomes" id="UP000215914"/>
    </source>
</evidence>
<accession>A0A9K3JS37</accession>
<dbReference type="AlphaFoldDB" id="A0A9K3JS37"/>
<keyword evidence="4" id="KW-1185">Reference proteome</keyword>
<feature type="compositionally biased region" description="Polar residues" evidence="2">
    <location>
        <begin position="203"/>
        <end position="212"/>
    </location>
</feature>
<dbReference type="EMBL" id="MNCJ02000316">
    <property type="protein sequence ID" value="KAF5820753.1"/>
    <property type="molecule type" value="Genomic_DNA"/>
</dbReference>
<keyword evidence="1" id="KW-0175">Coiled coil</keyword>
<gene>
    <name evidence="3" type="ORF">HanXRQr2_Chr01g0005751</name>
</gene>
<proteinExistence type="predicted"/>
<feature type="coiled-coil region" evidence="1">
    <location>
        <begin position="72"/>
        <end position="99"/>
    </location>
</feature>
<comment type="caution">
    <text evidence="3">The sequence shown here is derived from an EMBL/GenBank/DDBJ whole genome shotgun (WGS) entry which is preliminary data.</text>
</comment>
<evidence type="ECO:0000256" key="2">
    <source>
        <dbReference type="SAM" id="MobiDB-lite"/>
    </source>
</evidence>
<dbReference type="Proteomes" id="UP000215914">
    <property type="component" value="Unassembled WGS sequence"/>
</dbReference>
<evidence type="ECO:0000313" key="3">
    <source>
        <dbReference type="EMBL" id="KAF5820753.1"/>
    </source>
</evidence>
<organism evidence="3 4">
    <name type="scientific">Helianthus annuus</name>
    <name type="common">Common sunflower</name>
    <dbReference type="NCBI Taxonomy" id="4232"/>
    <lineage>
        <taxon>Eukaryota</taxon>
        <taxon>Viridiplantae</taxon>
        <taxon>Streptophyta</taxon>
        <taxon>Embryophyta</taxon>
        <taxon>Tracheophyta</taxon>
        <taxon>Spermatophyta</taxon>
        <taxon>Magnoliopsida</taxon>
        <taxon>eudicotyledons</taxon>
        <taxon>Gunneridae</taxon>
        <taxon>Pentapetalae</taxon>
        <taxon>asterids</taxon>
        <taxon>campanulids</taxon>
        <taxon>Asterales</taxon>
        <taxon>Asteraceae</taxon>
        <taxon>Asteroideae</taxon>
        <taxon>Heliantheae alliance</taxon>
        <taxon>Heliantheae</taxon>
        <taxon>Helianthus</taxon>
    </lineage>
</organism>
<evidence type="ECO:0000256" key="1">
    <source>
        <dbReference type="SAM" id="Coils"/>
    </source>
</evidence>